<keyword evidence="3" id="KW-1185">Reference proteome</keyword>
<dbReference type="RefSeq" id="WP_109758804.1">
    <property type="nucleotide sequence ID" value="NZ_CP034588.1"/>
</dbReference>
<proteinExistence type="predicted"/>
<dbReference type="Proteomes" id="UP000245390">
    <property type="component" value="Unassembled WGS sequence"/>
</dbReference>
<accession>A0A316GA28</accession>
<dbReference type="KEGG" id="salo:EF888_09670"/>
<organism evidence="2 3">
    <name type="scientific">Silicimonas algicola</name>
    <dbReference type="NCBI Taxonomy" id="1826607"/>
    <lineage>
        <taxon>Bacteria</taxon>
        <taxon>Pseudomonadati</taxon>
        <taxon>Pseudomonadota</taxon>
        <taxon>Alphaproteobacteria</taxon>
        <taxon>Rhodobacterales</taxon>
        <taxon>Paracoccaceae</taxon>
    </lineage>
</organism>
<evidence type="ECO:0000313" key="3">
    <source>
        <dbReference type="Proteomes" id="UP000245390"/>
    </source>
</evidence>
<dbReference type="AlphaFoldDB" id="A0A316GA28"/>
<dbReference type="Pfam" id="PF07332">
    <property type="entry name" value="Phage_holin_3_6"/>
    <property type="match status" value="1"/>
</dbReference>
<dbReference type="OrthoDB" id="7865288at2"/>
<name>A0A316GA28_9RHOB</name>
<evidence type="ECO:0000256" key="1">
    <source>
        <dbReference type="SAM" id="Phobius"/>
    </source>
</evidence>
<keyword evidence="1" id="KW-0812">Transmembrane</keyword>
<keyword evidence="1" id="KW-1133">Transmembrane helix</keyword>
<reference evidence="2 3" key="1">
    <citation type="submission" date="2018-05" db="EMBL/GenBank/DDBJ databases">
        <title>Genomic Encyclopedia of Type Strains, Phase IV (KMG-IV): sequencing the most valuable type-strain genomes for metagenomic binning, comparative biology and taxonomic classification.</title>
        <authorList>
            <person name="Goeker M."/>
        </authorList>
    </citation>
    <scope>NUCLEOTIDE SEQUENCE [LARGE SCALE GENOMIC DNA]</scope>
    <source>
        <strain evidence="2 3">DSM 103371</strain>
    </source>
</reference>
<feature type="transmembrane region" description="Helical" evidence="1">
    <location>
        <begin position="78"/>
        <end position="98"/>
    </location>
</feature>
<dbReference type="InterPro" id="IPR009937">
    <property type="entry name" value="Phage_holin_3_6"/>
</dbReference>
<protein>
    <submittedName>
        <fullName evidence="2">Putative superfamily III holin-X</fullName>
    </submittedName>
</protein>
<gene>
    <name evidence="2" type="ORF">C8D95_103293</name>
</gene>
<keyword evidence="1" id="KW-0472">Membrane</keyword>
<evidence type="ECO:0000313" key="2">
    <source>
        <dbReference type="EMBL" id="PWK57055.1"/>
    </source>
</evidence>
<feature type="transmembrane region" description="Helical" evidence="1">
    <location>
        <begin position="46"/>
        <end position="72"/>
    </location>
</feature>
<sequence>MNSLEPKPTTSVIGDILSHLSNLVRKEVDLAKSEIRQNLGRAGTAIGLLVGAVVLILVALNVLAAAAVAAMAEAGMNAGLAALIVGAVLLIVAAIMAFKGKSDLSAKSLAPTRTAENLRRDATALKEQING</sequence>
<comment type="caution">
    <text evidence="2">The sequence shown here is derived from an EMBL/GenBank/DDBJ whole genome shotgun (WGS) entry which is preliminary data.</text>
</comment>
<dbReference type="EMBL" id="QGGV01000003">
    <property type="protein sequence ID" value="PWK57055.1"/>
    <property type="molecule type" value="Genomic_DNA"/>
</dbReference>